<name>A0A3M7RGV8_BRAPC</name>
<dbReference type="STRING" id="10195.A0A3M7RGV8"/>
<evidence type="ECO:0000313" key="11">
    <source>
        <dbReference type="EMBL" id="RNA22816.1"/>
    </source>
</evidence>
<dbReference type="AlphaFoldDB" id="A0A3M7RGV8"/>
<dbReference type="Gene3D" id="3.30.200.20">
    <property type="entry name" value="Phosphorylase Kinase, domain 1"/>
    <property type="match status" value="1"/>
</dbReference>
<dbReference type="GO" id="GO:0005524">
    <property type="term" value="F:ATP binding"/>
    <property type="evidence" value="ECO:0007669"/>
    <property type="project" value="UniProtKB-UniRule"/>
</dbReference>
<dbReference type="EMBL" id="REGN01003395">
    <property type="protein sequence ID" value="RNA22816.1"/>
    <property type="molecule type" value="Genomic_DNA"/>
</dbReference>
<dbReference type="GO" id="GO:0004674">
    <property type="term" value="F:protein serine/threonine kinase activity"/>
    <property type="evidence" value="ECO:0007669"/>
    <property type="project" value="UniProtKB-KW"/>
</dbReference>
<dbReference type="Pfam" id="PF00069">
    <property type="entry name" value="Pkinase"/>
    <property type="match status" value="1"/>
</dbReference>
<dbReference type="OrthoDB" id="10252354at2759"/>
<dbReference type="Gene3D" id="1.10.510.10">
    <property type="entry name" value="Transferase(Phosphotransferase) domain 1"/>
    <property type="match status" value="1"/>
</dbReference>
<feature type="binding site" evidence="8">
    <location>
        <position position="98"/>
    </location>
    <ligand>
        <name>ATP</name>
        <dbReference type="ChEBI" id="CHEBI:30616"/>
    </ligand>
</feature>
<dbReference type="SMART" id="SM00220">
    <property type="entry name" value="S_TKc"/>
    <property type="match status" value="1"/>
</dbReference>
<evidence type="ECO:0000256" key="5">
    <source>
        <dbReference type="ARBA" id="ARBA00022840"/>
    </source>
</evidence>
<proteinExistence type="inferred from homology"/>
<dbReference type="PANTHER" id="PTHR48013">
    <property type="entry name" value="DUAL SPECIFICITY MITOGEN-ACTIVATED PROTEIN KINASE KINASE 5-RELATED"/>
    <property type="match status" value="1"/>
</dbReference>
<dbReference type="FunFam" id="3.30.200.20:FF:000040">
    <property type="entry name" value="Dual specificity mitogen-activated protein kinase kinase"/>
    <property type="match status" value="1"/>
</dbReference>
<keyword evidence="3 8" id="KW-0547">Nucleotide-binding</keyword>
<evidence type="ECO:0000259" key="10">
    <source>
        <dbReference type="PROSITE" id="PS50011"/>
    </source>
</evidence>
<dbReference type="InterPro" id="IPR017441">
    <property type="entry name" value="Protein_kinase_ATP_BS"/>
</dbReference>
<dbReference type="InterPro" id="IPR008271">
    <property type="entry name" value="Ser/Thr_kinase_AS"/>
</dbReference>
<dbReference type="SUPFAM" id="SSF56112">
    <property type="entry name" value="Protein kinase-like (PK-like)"/>
    <property type="match status" value="1"/>
</dbReference>
<keyword evidence="4 11" id="KW-0418">Kinase</keyword>
<evidence type="ECO:0000256" key="6">
    <source>
        <dbReference type="ARBA" id="ARBA00038035"/>
    </source>
</evidence>
<protein>
    <recommendedName>
        <fullName evidence="7">mitogen-activated protein kinase kinase</fullName>
        <ecNumber evidence="7">2.7.12.2</ecNumber>
    </recommendedName>
</protein>
<keyword evidence="12" id="KW-1185">Reference proteome</keyword>
<dbReference type="InterPro" id="IPR000719">
    <property type="entry name" value="Prot_kinase_dom"/>
</dbReference>
<comment type="similarity">
    <text evidence="6">Belongs to the protein kinase superfamily. STE Ser/Thr protein kinase family. MAP kinase kinase subfamily.</text>
</comment>
<dbReference type="PANTHER" id="PTHR48013:SF15">
    <property type="entry name" value="DUAL SPECIFICITY MITOGEN-ACTIVATED PROTEIN KINASE KINASE 4"/>
    <property type="match status" value="1"/>
</dbReference>
<dbReference type="EC" id="2.7.12.2" evidence="7"/>
<gene>
    <name evidence="11" type="ORF">BpHYR1_016687</name>
</gene>
<reference evidence="11 12" key="1">
    <citation type="journal article" date="2018" name="Sci. Rep.">
        <title>Genomic signatures of local adaptation to the degree of environmental predictability in rotifers.</title>
        <authorList>
            <person name="Franch-Gras L."/>
            <person name="Hahn C."/>
            <person name="Garcia-Roger E.M."/>
            <person name="Carmona M.J."/>
            <person name="Serra M."/>
            <person name="Gomez A."/>
        </authorList>
    </citation>
    <scope>NUCLEOTIDE SEQUENCE [LARGE SCALE GENOMIC DNA]</scope>
    <source>
        <strain evidence="11">HYR1</strain>
    </source>
</reference>
<dbReference type="PROSITE" id="PS00108">
    <property type="entry name" value="PROTEIN_KINASE_ST"/>
    <property type="match status" value="1"/>
</dbReference>
<evidence type="ECO:0000256" key="7">
    <source>
        <dbReference type="ARBA" id="ARBA00038999"/>
    </source>
</evidence>
<comment type="caution">
    <text evidence="11">The sequence shown here is derived from an EMBL/GenBank/DDBJ whole genome shotgun (WGS) entry which is preliminary data.</text>
</comment>
<evidence type="ECO:0000256" key="4">
    <source>
        <dbReference type="ARBA" id="ARBA00022777"/>
    </source>
</evidence>
<evidence type="ECO:0000256" key="2">
    <source>
        <dbReference type="ARBA" id="ARBA00022679"/>
    </source>
</evidence>
<evidence type="ECO:0000256" key="9">
    <source>
        <dbReference type="RuleBase" id="RU000304"/>
    </source>
</evidence>
<keyword evidence="1 9" id="KW-0723">Serine/threonine-protein kinase</keyword>
<evidence type="ECO:0000256" key="3">
    <source>
        <dbReference type="ARBA" id="ARBA00022741"/>
    </source>
</evidence>
<dbReference type="Proteomes" id="UP000276133">
    <property type="component" value="Unassembled WGS sequence"/>
</dbReference>
<dbReference type="PROSITE" id="PS00107">
    <property type="entry name" value="PROTEIN_KINASE_ATP"/>
    <property type="match status" value="1"/>
</dbReference>
<dbReference type="InterPro" id="IPR011009">
    <property type="entry name" value="Kinase-like_dom_sf"/>
</dbReference>
<dbReference type="PROSITE" id="PS50011">
    <property type="entry name" value="PROTEIN_KINASE_DOM"/>
    <property type="match status" value="1"/>
</dbReference>
<accession>A0A3M7RGV8</accession>
<keyword evidence="2" id="KW-0808">Transferase</keyword>
<evidence type="ECO:0000256" key="8">
    <source>
        <dbReference type="PROSITE-ProRule" id="PRU10141"/>
    </source>
</evidence>
<keyword evidence="5 8" id="KW-0067">ATP-binding</keyword>
<sequence>MNIINEKKLVFFQNFSEMDKRNKTKIAKLTTLKLEKKQAKNFNLSRECTIMLDNYPESKEEMVVKFEELEKKELLGKGHFGTVIKMLHKPSNQTFAVKMIEESQMEANDSKNEDMDLKALLKIGNQCSSLIKFYGAIHAESAIWILTEEMDTSLDRFYSKVFALYKEMPELFISKVAHAVSKALYFMKQIKMIHRDIKPSNILLNYTGEIKLCDLGISGFAQNSVCMTFEKGCQSYMAPEKIDTSMTGGQHSIKSDIWSLGISLQDENNSNILDRNINRLPSIQWLVRTIDFNQICSNGLMRGFLVRSSSNMILNLKRKSETMCKFRKKISRYLKIKMKFHNGILLQCCYDTFNSPYFTI</sequence>
<feature type="domain" description="Protein kinase" evidence="10">
    <location>
        <begin position="69"/>
        <end position="360"/>
    </location>
</feature>
<evidence type="ECO:0000313" key="12">
    <source>
        <dbReference type="Proteomes" id="UP000276133"/>
    </source>
</evidence>
<dbReference type="GO" id="GO:0004708">
    <property type="term" value="F:MAP kinase kinase activity"/>
    <property type="evidence" value="ECO:0007669"/>
    <property type="project" value="UniProtKB-EC"/>
</dbReference>
<organism evidence="11 12">
    <name type="scientific">Brachionus plicatilis</name>
    <name type="common">Marine rotifer</name>
    <name type="synonym">Brachionus muelleri</name>
    <dbReference type="NCBI Taxonomy" id="10195"/>
    <lineage>
        <taxon>Eukaryota</taxon>
        <taxon>Metazoa</taxon>
        <taxon>Spiralia</taxon>
        <taxon>Gnathifera</taxon>
        <taxon>Rotifera</taxon>
        <taxon>Eurotatoria</taxon>
        <taxon>Monogononta</taxon>
        <taxon>Pseudotrocha</taxon>
        <taxon>Ploima</taxon>
        <taxon>Brachionidae</taxon>
        <taxon>Brachionus</taxon>
    </lineage>
</organism>
<evidence type="ECO:0000256" key="1">
    <source>
        <dbReference type="ARBA" id="ARBA00022527"/>
    </source>
</evidence>